<sequence length="131" mass="13671">MTGSAPFPHAPEPSAAALCALLGSPDALRDPAVRDLADRARQLLTAGADAEELGRCYAALDTALRRAGDARGLVHDSRSTRVPGVSPAIKVAVCPGPAPCARVERARDLLPAPPCAVHRTRMHKRRLGTGP</sequence>
<accession>A0A7H0I0K8</accession>
<dbReference type="RefSeq" id="WP_187743383.1">
    <property type="nucleotide sequence ID" value="NZ_CP060825.1"/>
</dbReference>
<name>A0A7H0I0K8_9ACTN</name>
<reference evidence="1 2" key="1">
    <citation type="submission" date="2020-08" db="EMBL/GenBank/DDBJ databases">
        <title>A novel species.</title>
        <authorList>
            <person name="Gao J."/>
        </authorList>
    </citation>
    <scope>NUCLEOTIDE SEQUENCE [LARGE SCALE GENOMIC DNA]</scope>
    <source>
        <strain evidence="1 2">CRPJ-33</strain>
    </source>
</reference>
<gene>
    <name evidence="1" type="ORF">IAG43_27590</name>
</gene>
<evidence type="ECO:0000313" key="1">
    <source>
        <dbReference type="EMBL" id="QNP66324.1"/>
    </source>
</evidence>
<dbReference type="EMBL" id="CP060825">
    <property type="protein sequence ID" value="QNP66324.1"/>
    <property type="molecule type" value="Genomic_DNA"/>
</dbReference>
<organism evidence="1 2">
    <name type="scientific">Streptomyces genisteinicus</name>
    <dbReference type="NCBI Taxonomy" id="2768068"/>
    <lineage>
        <taxon>Bacteria</taxon>
        <taxon>Bacillati</taxon>
        <taxon>Actinomycetota</taxon>
        <taxon>Actinomycetes</taxon>
        <taxon>Kitasatosporales</taxon>
        <taxon>Streptomycetaceae</taxon>
        <taxon>Streptomyces</taxon>
    </lineage>
</organism>
<keyword evidence="2" id="KW-1185">Reference proteome</keyword>
<protein>
    <submittedName>
        <fullName evidence="1">Uncharacterized protein</fullName>
    </submittedName>
</protein>
<evidence type="ECO:0000313" key="2">
    <source>
        <dbReference type="Proteomes" id="UP000516230"/>
    </source>
</evidence>
<dbReference type="KEGG" id="sgj:IAG43_27590"/>
<proteinExistence type="predicted"/>
<dbReference type="Proteomes" id="UP000516230">
    <property type="component" value="Chromosome"/>
</dbReference>
<dbReference type="AlphaFoldDB" id="A0A7H0I0K8"/>